<gene>
    <name evidence="6" type="ORF">EZS28_023680</name>
</gene>
<dbReference type="GO" id="GO:0022625">
    <property type="term" value="C:cytosolic large ribosomal subunit"/>
    <property type="evidence" value="ECO:0007669"/>
    <property type="project" value="TreeGrafter"/>
</dbReference>
<dbReference type="InterPro" id="IPR039660">
    <property type="entry name" value="Ribosomal_eL14"/>
</dbReference>
<keyword evidence="3" id="KW-0687">Ribonucleoprotein</keyword>
<evidence type="ECO:0000256" key="1">
    <source>
        <dbReference type="ARBA" id="ARBA00006592"/>
    </source>
</evidence>
<dbReference type="SUPFAM" id="SSF50104">
    <property type="entry name" value="Translation proteins SH3-like domain"/>
    <property type="match status" value="1"/>
</dbReference>
<evidence type="ECO:0000256" key="2">
    <source>
        <dbReference type="ARBA" id="ARBA00022980"/>
    </source>
</evidence>
<organism evidence="6 7">
    <name type="scientific">Streblomastix strix</name>
    <dbReference type="NCBI Taxonomy" id="222440"/>
    <lineage>
        <taxon>Eukaryota</taxon>
        <taxon>Metamonada</taxon>
        <taxon>Preaxostyla</taxon>
        <taxon>Oxymonadida</taxon>
        <taxon>Streblomastigidae</taxon>
        <taxon>Streblomastix</taxon>
    </lineage>
</organism>
<keyword evidence="2 6" id="KW-0689">Ribosomal protein</keyword>
<feature type="region of interest" description="Disordered" evidence="4">
    <location>
        <begin position="116"/>
        <end position="154"/>
    </location>
</feature>
<dbReference type="CDD" id="cd23702">
    <property type="entry name" value="eL14"/>
    <property type="match status" value="1"/>
</dbReference>
<protein>
    <submittedName>
        <fullName evidence="6">Putative 60 ribosomal protein L14</fullName>
    </submittedName>
</protein>
<dbReference type="InterPro" id="IPR014722">
    <property type="entry name" value="Rib_uL2_dom2"/>
</dbReference>
<proteinExistence type="inferred from homology"/>
<dbReference type="Gene3D" id="2.30.30.30">
    <property type="match status" value="1"/>
</dbReference>
<feature type="compositionally biased region" description="Basic residues" evidence="4">
    <location>
        <begin position="143"/>
        <end position="154"/>
    </location>
</feature>
<dbReference type="GO" id="GO:0042273">
    <property type="term" value="P:ribosomal large subunit biogenesis"/>
    <property type="evidence" value="ECO:0007669"/>
    <property type="project" value="TreeGrafter"/>
</dbReference>
<dbReference type="InterPro" id="IPR002784">
    <property type="entry name" value="Ribosomal_eL14_dom"/>
</dbReference>
<dbReference type="Pfam" id="PF01929">
    <property type="entry name" value="Ribosomal_L14e"/>
    <property type="match status" value="1"/>
</dbReference>
<dbReference type="GO" id="GO:0003723">
    <property type="term" value="F:RNA binding"/>
    <property type="evidence" value="ECO:0007669"/>
    <property type="project" value="InterPro"/>
</dbReference>
<comment type="caution">
    <text evidence="6">The sequence shown here is derived from an EMBL/GenBank/DDBJ whole genome shotgun (WGS) entry which is preliminary data.</text>
</comment>
<evidence type="ECO:0000313" key="7">
    <source>
        <dbReference type="Proteomes" id="UP000324800"/>
    </source>
</evidence>
<dbReference type="PANTHER" id="PTHR11127:SF2">
    <property type="entry name" value="LARGE RIBOSOMAL SUBUNIT PROTEIN EL14"/>
    <property type="match status" value="1"/>
</dbReference>
<evidence type="ECO:0000256" key="4">
    <source>
        <dbReference type="SAM" id="MobiDB-lite"/>
    </source>
</evidence>
<name>A0A5J4VE89_9EUKA</name>
<comment type="similarity">
    <text evidence="1">Belongs to the eukaryotic ribosomal protein eL14 family.</text>
</comment>
<dbReference type="InterPro" id="IPR008991">
    <property type="entry name" value="Translation_prot_SH3-like_sf"/>
</dbReference>
<evidence type="ECO:0000259" key="5">
    <source>
        <dbReference type="Pfam" id="PF01929"/>
    </source>
</evidence>
<accession>A0A5J4VE89</accession>
<feature type="compositionally biased region" description="Basic and acidic residues" evidence="4">
    <location>
        <begin position="127"/>
        <end position="137"/>
    </location>
</feature>
<dbReference type="EMBL" id="SNRW01007710">
    <property type="protein sequence ID" value="KAA6380795.1"/>
    <property type="molecule type" value="Genomic_DNA"/>
</dbReference>
<evidence type="ECO:0000256" key="3">
    <source>
        <dbReference type="ARBA" id="ARBA00023274"/>
    </source>
</evidence>
<dbReference type="AlphaFoldDB" id="A0A5J4VE89"/>
<evidence type="ECO:0000313" key="6">
    <source>
        <dbReference type="EMBL" id="KAA6380795.1"/>
    </source>
</evidence>
<dbReference type="PANTHER" id="PTHR11127">
    <property type="entry name" value="60S RIBOSOMAL PROTEIN L14"/>
    <property type="match status" value="1"/>
</dbReference>
<dbReference type="GO" id="GO:0006412">
    <property type="term" value="P:translation"/>
    <property type="evidence" value="ECO:0007669"/>
    <property type="project" value="InterPro"/>
</dbReference>
<feature type="domain" description="Large ribosomal subunit protein eL14" evidence="5">
    <location>
        <begin position="46"/>
        <end position="118"/>
    </location>
</feature>
<dbReference type="OrthoDB" id="1875589at2759"/>
<reference evidence="6 7" key="1">
    <citation type="submission" date="2019-03" db="EMBL/GenBank/DDBJ databases">
        <title>Single cell metagenomics reveals metabolic interactions within the superorganism composed of flagellate Streblomastix strix and complex community of Bacteroidetes bacteria on its surface.</title>
        <authorList>
            <person name="Treitli S.C."/>
            <person name="Kolisko M."/>
            <person name="Husnik F."/>
            <person name="Keeling P."/>
            <person name="Hampl V."/>
        </authorList>
    </citation>
    <scope>NUCLEOTIDE SEQUENCE [LARGE SCALE GENOMIC DNA]</scope>
    <source>
        <strain evidence="6">ST1C</strain>
    </source>
</reference>
<sequence>MRGRVVQVGRVCVINYGPKNELCTIIDIVDHNKVLVDGPRKLTGVPRQLISLKRLSLTPFTLNISHGIHEKYLTKKLKKEKVLERFSRSSWGKKLAKRKRVLTETDFDRFVSMKKHRQSKLGIPKKLLADKQKEQTKRISAQKAKKEKRKAHKK</sequence>
<dbReference type="GO" id="GO:0003735">
    <property type="term" value="F:structural constituent of ribosome"/>
    <property type="evidence" value="ECO:0007669"/>
    <property type="project" value="InterPro"/>
</dbReference>
<dbReference type="Proteomes" id="UP000324800">
    <property type="component" value="Unassembled WGS sequence"/>
</dbReference>